<sequence>MFGNNMANEMFPQLLFPQILMIRYFHLLHGCLLERANLSLTFKRSKRIQSFRSLLIFCKTQTSLEHSQPRLLFQLSIFNNKGEEYDVEQAIQMSLESFQAQGQAHVGDVAIQEPVAEATRPFSVVEGKGKAIATEEQAA</sequence>
<dbReference type="EMBL" id="BQNB010020196">
    <property type="protein sequence ID" value="GJT93380.1"/>
    <property type="molecule type" value="Genomic_DNA"/>
</dbReference>
<evidence type="ECO:0000313" key="1">
    <source>
        <dbReference type="EMBL" id="GJT93380.1"/>
    </source>
</evidence>
<keyword evidence="2" id="KW-1185">Reference proteome</keyword>
<protein>
    <submittedName>
        <fullName evidence="1">Uncharacterized protein</fullName>
    </submittedName>
</protein>
<evidence type="ECO:0000313" key="2">
    <source>
        <dbReference type="Proteomes" id="UP001151760"/>
    </source>
</evidence>
<reference evidence="1" key="1">
    <citation type="journal article" date="2022" name="Int. J. Mol. Sci.">
        <title>Draft Genome of Tanacetum Coccineum: Genomic Comparison of Closely Related Tanacetum-Family Plants.</title>
        <authorList>
            <person name="Yamashiro T."/>
            <person name="Shiraishi A."/>
            <person name="Nakayama K."/>
            <person name="Satake H."/>
        </authorList>
    </citation>
    <scope>NUCLEOTIDE SEQUENCE</scope>
</reference>
<name>A0ABQ5I036_9ASTR</name>
<organism evidence="1 2">
    <name type="scientific">Tanacetum coccineum</name>
    <dbReference type="NCBI Taxonomy" id="301880"/>
    <lineage>
        <taxon>Eukaryota</taxon>
        <taxon>Viridiplantae</taxon>
        <taxon>Streptophyta</taxon>
        <taxon>Embryophyta</taxon>
        <taxon>Tracheophyta</taxon>
        <taxon>Spermatophyta</taxon>
        <taxon>Magnoliopsida</taxon>
        <taxon>eudicotyledons</taxon>
        <taxon>Gunneridae</taxon>
        <taxon>Pentapetalae</taxon>
        <taxon>asterids</taxon>
        <taxon>campanulids</taxon>
        <taxon>Asterales</taxon>
        <taxon>Asteraceae</taxon>
        <taxon>Asteroideae</taxon>
        <taxon>Anthemideae</taxon>
        <taxon>Anthemidinae</taxon>
        <taxon>Tanacetum</taxon>
    </lineage>
</organism>
<proteinExistence type="predicted"/>
<gene>
    <name evidence="1" type="ORF">Tco_1082225</name>
</gene>
<comment type="caution">
    <text evidence="1">The sequence shown here is derived from an EMBL/GenBank/DDBJ whole genome shotgun (WGS) entry which is preliminary data.</text>
</comment>
<dbReference type="Proteomes" id="UP001151760">
    <property type="component" value="Unassembled WGS sequence"/>
</dbReference>
<reference evidence="1" key="2">
    <citation type="submission" date="2022-01" db="EMBL/GenBank/DDBJ databases">
        <authorList>
            <person name="Yamashiro T."/>
            <person name="Shiraishi A."/>
            <person name="Satake H."/>
            <person name="Nakayama K."/>
        </authorList>
    </citation>
    <scope>NUCLEOTIDE SEQUENCE</scope>
</reference>
<accession>A0ABQ5I036</accession>